<organism evidence="1 2">
    <name type="scientific">Candidatus Woesebacteria bacterium RIFOXYA1_FULL_43_9</name>
    <dbReference type="NCBI Taxonomy" id="1802534"/>
    <lineage>
        <taxon>Bacteria</taxon>
        <taxon>Candidatus Woeseibacteriota</taxon>
    </lineage>
</organism>
<evidence type="ECO:0008006" key="3">
    <source>
        <dbReference type="Google" id="ProtNLM"/>
    </source>
</evidence>
<sequence length="86" mass="9552">MKIDRAVNSPFNLVSLCPPCHRLAHPDMGNIDQIAGLVDMANTGMLDQVLLSEDEREKLVLRVVGSEVKISYFSLLVSLCEVVLRQ</sequence>
<dbReference type="AlphaFoldDB" id="A0A1F8CNC2"/>
<name>A0A1F8CNC2_9BACT</name>
<evidence type="ECO:0000313" key="1">
    <source>
        <dbReference type="EMBL" id="OGM77830.1"/>
    </source>
</evidence>
<comment type="caution">
    <text evidence="1">The sequence shown here is derived from an EMBL/GenBank/DDBJ whole genome shotgun (WGS) entry which is preliminary data.</text>
</comment>
<proteinExistence type="predicted"/>
<reference evidence="1 2" key="1">
    <citation type="journal article" date="2016" name="Nat. Commun.">
        <title>Thousands of microbial genomes shed light on interconnected biogeochemical processes in an aquifer system.</title>
        <authorList>
            <person name="Anantharaman K."/>
            <person name="Brown C.T."/>
            <person name="Hug L.A."/>
            <person name="Sharon I."/>
            <person name="Castelle C.J."/>
            <person name="Probst A.J."/>
            <person name="Thomas B.C."/>
            <person name="Singh A."/>
            <person name="Wilkins M.J."/>
            <person name="Karaoz U."/>
            <person name="Brodie E.L."/>
            <person name="Williams K.H."/>
            <person name="Hubbard S.S."/>
            <person name="Banfield J.F."/>
        </authorList>
    </citation>
    <scope>NUCLEOTIDE SEQUENCE [LARGE SCALE GENOMIC DNA]</scope>
</reference>
<evidence type="ECO:0000313" key="2">
    <source>
        <dbReference type="Proteomes" id="UP000179241"/>
    </source>
</evidence>
<dbReference type="Proteomes" id="UP000179241">
    <property type="component" value="Unassembled WGS sequence"/>
</dbReference>
<accession>A0A1F8CNC2</accession>
<gene>
    <name evidence="1" type="ORF">A2188_02325</name>
</gene>
<protein>
    <recommendedName>
        <fullName evidence="3">HNH domain-containing protein</fullName>
    </recommendedName>
</protein>
<dbReference type="EMBL" id="MGHU01000011">
    <property type="protein sequence ID" value="OGM77830.1"/>
    <property type="molecule type" value="Genomic_DNA"/>
</dbReference>